<dbReference type="EMBL" id="NXGE01000002">
    <property type="protein sequence ID" value="PRM95041.1"/>
    <property type="molecule type" value="Genomic_DNA"/>
</dbReference>
<proteinExistence type="predicted"/>
<comment type="caution">
    <text evidence="3">The sequence shown here is derived from an EMBL/GenBank/DDBJ whole genome shotgun (WGS) entry which is preliminary data.</text>
</comment>
<gene>
    <name evidence="3" type="ORF">CJ673_05660</name>
</gene>
<evidence type="ECO:0000256" key="2">
    <source>
        <dbReference type="SAM" id="Phobius"/>
    </source>
</evidence>
<protein>
    <submittedName>
        <fullName evidence="3">Uncharacterized protein</fullName>
    </submittedName>
</protein>
<feature type="transmembrane region" description="Helical" evidence="2">
    <location>
        <begin position="50"/>
        <end position="71"/>
    </location>
</feature>
<evidence type="ECO:0000313" key="3">
    <source>
        <dbReference type="EMBL" id="PRM95041.1"/>
    </source>
</evidence>
<feature type="region of interest" description="Disordered" evidence="1">
    <location>
        <begin position="1"/>
        <end position="39"/>
    </location>
</feature>
<dbReference type="RefSeq" id="WP_105915275.1">
    <property type="nucleotide sequence ID" value="NZ_NXGE01000002.1"/>
</dbReference>
<keyword evidence="2" id="KW-0812">Transmembrane</keyword>
<sequence>MNDINPTTGLPMSSGGIDVGGTPYGSSSDSFDDGASESSGSDFNNIVNYWNWKVDVVIMLIVIGVNIYFWID</sequence>
<keyword evidence="2" id="KW-1133">Transmembrane helix</keyword>
<evidence type="ECO:0000256" key="1">
    <source>
        <dbReference type="SAM" id="MobiDB-lite"/>
    </source>
</evidence>
<evidence type="ECO:0000313" key="4">
    <source>
        <dbReference type="Proteomes" id="UP000238281"/>
    </source>
</evidence>
<dbReference type="Proteomes" id="UP000238281">
    <property type="component" value="Unassembled WGS sequence"/>
</dbReference>
<name>A0A2S9T877_9BACT</name>
<feature type="compositionally biased region" description="Polar residues" evidence="1">
    <location>
        <begin position="1"/>
        <end position="11"/>
    </location>
</feature>
<keyword evidence="2" id="KW-0472">Membrane</keyword>
<reference evidence="3 4" key="1">
    <citation type="submission" date="2017-09" db="EMBL/GenBank/DDBJ databases">
        <title>Reassesment of A. cryaerophilus.</title>
        <authorList>
            <person name="Perez-Cataluna A."/>
            <person name="Collado L."/>
            <person name="Salgado O."/>
            <person name="Lefinanco V."/>
            <person name="Figueras M.J."/>
        </authorList>
    </citation>
    <scope>NUCLEOTIDE SEQUENCE [LARGE SCALE GENOMIC DNA]</scope>
    <source>
        <strain evidence="3 4">LMG 10210</strain>
    </source>
</reference>
<organism evidence="3 4">
    <name type="scientific">Aliarcobacter cryaerophilus</name>
    <dbReference type="NCBI Taxonomy" id="28198"/>
    <lineage>
        <taxon>Bacteria</taxon>
        <taxon>Pseudomonadati</taxon>
        <taxon>Campylobacterota</taxon>
        <taxon>Epsilonproteobacteria</taxon>
        <taxon>Campylobacterales</taxon>
        <taxon>Arcobacteraceae</taxon>
        <taxon>Aliarcobacter</taxon>
    </lineage>
</organism>
<dbReference type="AlphaFoldDB" id="A0A2S9T877"/>
<accession>A0A2S9T877</accession>